<evidence type="ECO:0000256" key="1">
    <source>
        <dbReference type="SAM" id="MobiDB-lite"/>
    </source>
</evidence>
<feature type="domain" description="Trafficking protein particle complex II-specific subunit 65 IgD3" evidence="2">
    <location>
        <begin position="359"/>
        <end position="509"/>
    </location>
</feature>
<keyword evidence="4" id="KW-1185">Reference proteome</keyword>
<comment type="caution">
    <text evidence="3">The sequence shown here is derived from an EMBL/GenBank/DDBJ whole genome shotgun (WGS) entry which is preliminary data.</text>
</comment>
<dbReference type="OrthoDB" id="5345392at2759"/>
<accession>A0A9W4U3C7</accession>
<evidence type="ECO:0000313" key="4">
    <source>
        <dbReference type="Proteomes" id="UP001152607"/>
    </source>
</evidence>
<evidence type="ECO:0000313" key="3">
    <source>
        <dbReference type="EMBL" id="CAI6242283.1"/>
    </source>
</evidence>
<sequence length="516" mass="56788">MHRYIDELAPVYIVFRTPLVEEDVLKSYLARLAVNVDAFAFSTAPSSEQDAKTPPPKEQIYGETIKPSTEPVIVRHEDGTPYTYVIWRIEVFICRPRGRFHKPAIYFQPTASMKPAERPERSIVDDEYLPSGMPAALNLLQSFESDPALAGINPRLSALRINKIAPSTPVYREMTRPIRTGHRRLFRALPALIWRIRYSKIQASLSHLSLMAALDLEVAYITAYRINIQEISLSLEGGDVTVITGLDDSSLVHKPGDQLTYLYKITPELGADGTPIFGKEGHILGLNIKANVLVSEGCQPVVNIAWHTAVDFMSDHNTNLIKAAHRLSTASNTSVQQRRSVGPDSLPAPDAGEGNFDRAIQVTFTISGPPKVQVGETFVWKAFIFNRSDRTRQLAVLVLPKRKRDMHRSHPSTSSAGGRHGDSKALLANAVEDENFVYAKQKGARLEAADLVCLTTDIRIGHLVPGACYTADIKFIALSAGVLSVEGLRIIDLATNETIDIRDLPAVVAAGKEGGK</sequence>
<dbReference type="AlphaFoldDB" id="A0A9W4U3C7"/>
<dbReference type="GO" id="GO:0006891">
    <property type="term" value="P:intra-Golgi vesicle-mediated transport"/>
    <property type="evidence" value="ECO:0007669"/>
    <property type="project" value="InterPro"/>
</dbReference>
<evidence type="ECO:0000259" key="2">
    <source>
        <dbReference type="Pfam" id="PF12735"/>
    </source>
</evidence>
<protein>
    <recommendedName>
        <fullName evidence="2">Trafficking protein particle complex II-specific subunit 65 IgD3 domain-containing protein</fullName>
    </recommendedName>
</protein>
<reference evidence="3" key="1">
    <citation type="submission" date="2023-01" db="EMBL/GenBank/DDBJ databases">
        <authorList>
            <person name="Van Ghelder C."/>
            <person name="Rancurel C."/>
        </authorList>
    </citation>
    <scope>NUCLEOTIDE SEQUENCE</scope>
    <source>
        <strain evidence="3">CNCM I-4278</strain>
    </source>
</reference>
<feature type="region of interest" description="Disordered" evidence="1">
    <location>
        <begin position="403"/>
        <end position="422"/>
    </location>
</feature>
<dbReference type="InterPro" id="IPR024662">
    <property type="entry name" value="Trs65"/>
</dbReference>
<proteinExistence type="predicted"/>
<dbReference type="GO" id="GO:1990071">
    <property type="term" value="C:TRAPPII protein complex"/>
    <property type="evidence" value="ECO:0007669"/>
    <property type="project" value="InterPro"/>
</dbReference>
<dbReference type="Proteomes" id="UP001152607">
    <property type="component" value="Unassembled WGS sequence"/>
</dbReference>
<organism evidence="3 4">
    <name type="scientific">Periconia digitata</name>
    <dbReference type="NCBI Taxonomy" id="1303443"/>
    <lineage>
        <taxon>Eukaryota</taxon>
        <taxon>Fungi</taxon>
        <taxon>Dikarya</taxon>
        <taxon>Ascomycota</taxon>
        <taxon>Pezizomycotina</taxon>
        <taxon>Dothideomycetes</taxon>
        <taxon>Pleosporomycetidae</taxon>
        <taxon>Pleosporales</taxon>
        <taxon>Massarineae</taxon>
        <taxon>Periconiaceae</taxon>
        <taxon>Periconia</taxon>
    </lineage>
</organism>
<dbReference type="EMBL" id="CAOQHR010000001">
    <property type="protein sequence ID" value="CAI6242283.1"/>
    <property type="molecule type" value="Genomic_DNA"/>
</dbReference>
<dbReference type="PANTHER" id="PTHR28159:SF1">
    <property type="entry name" value="TRAFFICKING PROTEIN PARTICLE COMPLEX II-SPECIFIC SUBUNIT 65"/>
    <property type="match status" value="1"/>
</dbReference>
<gene>
    <name evidence="3" type="ORF">PDIGIT_LOCUS635</name>
</gene>
<feature type="region of interest" description="Disordered" evidence="1">
    <location>
        <begin position="328"/>
        <end position="353"/>
    </location>
</feature>
<dbReference type="GO" id="GO:0005802">
    <property type="term" value="C:trans-Golgi network"/>
    <property type="evidence" value="ECO:0007669"/>
    <property type="project" value="TreeGrafter"/>
</dbReference>
<feature type="compositionally biased region" description="Polar residues" evidence="1">
    <location>
        <begin position="328"/>
        <end position="339"/>
    </location>
</feature>
<dbReference type="PANTHER" id="PTHR28159">
    <property type="entry name" value="TRAFFICKING PROTEIN PARTICLE COMPLEX II-SPECIFIC SUBUNIT 65"/>
    <property type="match status" value="1"/>
</dbReference>
<name>A0A9W4U3C7_9PLEO</name>
<dbReference type="InterPro" id="IPR055420">
    <property type="entry name" value="IgD3_Trs65"/>
</dbReference>
<dbReference type="Pfam" id="PF12735">
    <property type="entry name" value="IgD3_Trs65"/>
    <property type="match status" value="1"/>
</dbReference>